<dbReference type="SUPFAM" id="SSF49879">
    <property type="entry name" value="SMAD/FHA domain"/>
    <property type="match status" value="1"/>
</dbReference>
<dbReference type="KEGG" id="pabo:BCY86_01400"/>
<dbReference type="PROSITE" id="PS50006">
    <property type="entry name" value="FHA_DOMAIN"/>
    <property type="match status" value="1"/>
</dbReference>
<dbReference type="Pfam" id="PF00498">
    <property type="entry name" value="FHA"/>
    <property type="match status" value="1"/>
</dbReference>
<dbReference type="EMBL" id="CP016908">
    <property type="protein sequence ID" value="APR99484.1"/>
    <property type="molecule type" value="Genomic_DNA"/>
</dbReference>
<dbReference type="CDD" id="cd00060">
    <property type="entry name" value="FHA"/>
    <property type="match status" value="1"/>
</dbReference>
<gene>
    <name evidence="2" type="ORF">BCY86_01400</name>
</gene>
<reference evidence="2 3" key="1">
    <citation type="submission" date="2016-08" db="EMBL/GenBank/DDBJ databases">
        <title>Identification and validation of antigenic proteins from Pajaroellobacter abortibovis using de-novo genome sequence assembly and reverse vaccinology.</title>
        <authorList>
            <person name="Welly B.T."/>
            <person name="Miller M.R."/>
            <person name="Stott J.L."/>
            <person name="Blanchard M.T."/>
            <person name="Islas-Trejo A.D."/>
            <person name="O'Rourke S.M."/>
            <person name="Young A.E."/>
            <person name="Medrano J.F."/>
            <person name="Van Eenennaam A.L."/>
        </authorList>
    </citation>
    <scope>NUCLEOTIDE SEQUENCE [LARGE SCALE GENOMIC DNA]</scope>
    <source>
        <strain evidence="2 3">BTF92-0548A/99-0131</strain>
    </source>
</reference>
<dbReference type="Proteomes" id="UP000185544">
    <property type="component" value="Chromosome"/>
</dbReference>
<evidence type="ECO:0000259" key="1">
    <source>
        <dbReference type="PROSITE" id="PS50006"/>
    </source>
</evidence>
<dbReference type="InterPro" id="IPR000253">
    <property type="entry name" value="FHA_dom"/>
</dbReference>
<dbReference type="InterPro" id="IPR008984">
    <property type="entry name" value="SMAD_FHA_dom_sf"/>
</dbReference>
<proteinExistence type="predicted"/>
<accession>A0A1L6MVI4</accession>
<dbReference type="STRING" id="1882918.BCY86_01400"/>
<dbReference type="AlphaFoldDB" id="A0A1L6MVI4"/>
<keyword evidence="3" id="KW-1185">Reference proteome</keyword>
<evidence type="ECO:0000313" key="2">
    <source>
        <dbReference type="EMBL" id="APR99484.1"/>
    </source>
</evidence>
<dbReference type="Gene3D" id="2.60.200.20">
    <property type="match status" value="1"/>
</dbReference>
<feature type="domain" description="FHA" evidence="1">
    <location>
        <begin position="14"/>
        <end position="61"/>
    </location>
</feature>
<dbReference type="RefSeq" id="WP_075276132.1">
    <property type="nucleotide sequence ID" value="NZ_CP016908.1"/>
</dbReference>
<evidence type="ECO:0000313" key="3">
    <source>
        <dbReference type="Proteomes" id="UP000185544"/>
    </source>
</evidence>
<sequence>MPALSPLEIRDEPLIIGRNEACHLVLQDKKVSAAHCEVVATKQGVCLRDLTSNNGFFVGSI</sequence>
<protein>
    <recommendedName>
        <fullName evidence="1">FHA domain-containing protein</fullName>
    </recommendedName>
</protein>
<name>A0A1L6MVI4_9BACT</name>
<organism evidence="2 3">
    <name type="scientific">Pajaroellobacter abortibovis</name>
    <dbReference type="NCBI Taxonomy" id="1882918"/>
    <lineage>
        <taxon>Bacteria</taxon>
        <taxon>Pseudomonadati</taxon>
        <taxon>Myxococcota</taxon>
        <taxon>Polyangia</taxon>
        <taxon>Polyangiales</taxon>
        <taxon>Polyangiaceae</taxon>
    </lineage>
</organism>